<keyword evidence="6" id="KW-1185">Reference proteome</keyword>
<proteinExistence type="predicted"/>
<keyword evidence="1" id="KW-0677">Repeat</keyword>
<evidence type="ECO:0000256" key="3">
    <source>
        <dbReference type="PROSITE-ProRule" id="PRU00023"/>
    </source>
</evidence>
<feature type="repeat" description="ANK" evidence="3">
    <location>
        <begin position="176"/>
        <end position="208"/>
    </location>
</feature>
<accession>A0AAD6CJZ1</accession>
<gene>
    <name evidence="5" type="ORF">N7494_005466</name>
    <name evidence="4" type="ORF">N7494_013196</name>
</gene>
<dbReference type="Pfam" id="PF12796">
    <property type="entry name" value="Ank_2"/>
    <property type="match status" value="3"/>
</dbReference>
<dbReference type="AlphaFoldDB" id="A0AAD6CJZ1"/>
<feature type="repeat" description="ANK" evidence="3">
    <location>
        <begin position="429"/>
        <end position="462"/>
    </location>
</feature>
<sequence>MNVESDGGSAIVWYSCKGNETGVRRMLAVGADVNVRPLSRDQSTALLGAVHHKHTRVVEILLQNGAAPDAADLRSRRPLTLSAGGHSDIAITQLLLAHGAKVDAIPSDKRAPLLEAIRTNQIAKVTLLLKHGANAHMIQDRHGMNLLHVAAGKNASPAIIAMLIGLGISVDSRDGYDRTPLGIAIHNSSTRAVQVLLQKGANPNTKERSGLSAIFRAVYPTRARSPNTKIINMLLMHGADIDCRGPMNLTPFLYAISQGAMEKARALLGAGANVGLQNTRAESVLHVAVASLEPSLDMMTWLVENGADVNQMGGRALETPLLYAIAKSTFYRKPEDITKVAAQLLSLGADVDCQNANGLTPLSLASRICSIDLSQLLIQNGACIDSRDMQSQSPLHHVLISACTDSSKKREMVALLLQHGANANARDNHGYTPLHRALAGGLAWEVVKELLQAGADRCANANDGKFPSDVIPNGPFAEAQRLMLCHYLA</sequence>
<feature type="repeat" description="ANK" evidence="3">
    <location>
        <begin position="41"/>
        <end position="73"/>
    </location>
</feature>
<dbReference type="SUPFAM" id="SSF48403">
    <property type="entry name" value="Ankyrin repeat"/>
    <property type="match status" value="2"/>
</dbReference>
<feature type="repeat" description="ANK" evidence="3">
    <location>
        <begin position="247"/>
        <end position="279"/>
    </location>
</feature>
<evidence type="ECO:0000256" key="1">
    <source>
        <dbReference type="ARBA" id="ARBA00022737"/>
    </source>
</evidence>
<dbReference type="PANTHER" id="PTHR24126">
    <property type="entry name" value="ANKYRIN REPEAT, PH AND SEC7 DOMAIN CONTAINING PROTEIN SECG-RELATED"/>
    <property type="match status" value="1"/>
</dbReference>
<dbReference type="PROSITE" id="PS50297">
    <property type="entry name" value="ANK_REP_REGION"/>
    <property type="match status" value="4"/>
</dbReference>
<feature type="repeat" description="ANK" evidence="3">
    <location>
        <begin position="357"/>
        <end position="389"/>
    </location>
</feature>
<dbReference type="Proteomes" id="UP001220324">
    <property type="component" value="Unassembled WGS sequence"/>
</dbReference>
<keyword evidence="2 3" id="KW-0040">ANK repeat</keyword>
<dbReference type="Gene3D" id="1.25.40.20">
    <property type="entry name" value="Ankyrin repeat-containing domain"/>
    <property type="match status" value="2"/>
</dbReference>
<evidence type="ECO:0000313" key="6">
    <source>
        <dbReference type="Proteomes" id="UP001220324"/>
    </source>
</evidence>
<dbReference type="EMBL" id="JAQIZZ010000004">
    <property type="protein sequence ID" value="KAJ5544187.1"/>
    <property type="molecule type" value="Genomic_DNA"/>
</dbReference>
<organism evidence="4 6">
    <name type="scientific">Penicillium frequentans</name>
    <dbReference type="NCBI Taxonomy" id="3151616"/>
    <lineage>
        <taxon>Eukaryota</taxon>
        <taxon>Fungi</taxon>
        <taxon>Dikarya</taxon>
        <taxon>Ascomycota</taxon>
        <taxon>Pezizomycotina</taxon>
        <taxon>Eurotiomycetes</taxon>
        <taxon>Eurotiomycetidae</taxon>
        <taxon>Eurotiales</taxon>
        <taxon>Aspergillaceae</taxon>
        <taxon>Penicillium</taxon>
    </lineage>
</organism>
<name>A0AAD6CJZ1_9EURO</name>
<feature type="repeat" description="ANK" evidence="3">
    <location>
        <begin position="280"/>
        <end position="314"/>
    </location>
</feature>
<dbReference type="InterPro" id="IPR002110">
    <property type="entry name" value="Ankyrin_rpt"/>
</dbReference>
<reference evidence="4" key="2">
    <citation type="submission" date="2023-01" db="EMBL/GenBank/DDBJ databases">
        <authorList>
            <person name="Petersen C."/>
        </authorList>
    </citation>
    <scope>NUCLEOTIDE SEQUENCE</scope>
    <source>
        <strain evidence="4">IBT 35679</strain>
    </source>
</reference>
<dbReference type="SMART" id="SM00248">
    <property type="entry name" value="ANK"/>
    <property type="match status" value="13"/>
</dbReference>
<dbReference type="PROSITE" id="PS50088">
    <property type="entry name" value="ANK_REPEAT"/>
    <property type="match status" value="8"/>
</dbReference>
<dbReference type="EMBL" id="JAQIZZ010000010">
    <property type="protein sequence ID" value="KAJ5523010.1"/>
    <property type="molecule type" value="Genomic_DNA"/>
</dbReference>
<protein>
    <submittedName>
        <fullName evidence="4">Uncharacterized protein</fullName>
    </submittedName>
</protein>
<evidence type="ECO:0000313" key="5">
    <source>
        <dbReference type="EMBL" id="KAJ5544187.1"/>
    </source>
</evidence>
<evidence type="ECO:0000313" key="4">
    <source>
        <dbReference type="EMBL" id="KAJ5523010.1"/>
    </source>
</evidence>
<feature type="repeat" description="ANK" evidence="3">
    <location>
        <begin position="142"/>
        <end position="175"/>
    </location>
</feature>
<reference evidence="4 6" key="1">
    <citation type="journal article" date="2023" name="IMA Fungus">
        <title>Comparative genomic study of the Penicillium genus elucidates a diverse pangenome and 15 lateral gene transfer events.</title>
        <authorList>
            <person name="Petersen C."/>
            <person name="Sorensen T."/>
            <person name="Nielsen M.R."/>
            <person name="Sondergaard T.E."/>
            <person name="Sorensen J.L."/>
            <person name="Fitzpatrick D.A."/>
            <person name="Frisvad J.C."/>
            <person name="Nielsen K.L."/>
        </authorList>
    </citation>
    <scope>NUCLEOTIDE SEQUENCE [LARGE SCALE GENOMIC DNA]</scope>
    <source>
        <strain evidence="4 6">IBT 35679</strain>
    </source>
</reference>
<evidence type="ECO:0000256" key="2">
    <source>
        <dbReference type="ARBA" id="ARBA00023043"/>
    </source>
</evidence>
<feature type="repeat" description="ANK" evidence="3">
    <location>
        <begin position="390"/>
        <end position="428"/>
    </location>
</feature>
<dbReference type="InterPro" id="IPR036770">
    <property type="entry name" value="Ankyrin_rpt-contain_sf"/>
</dbReference>
<comment type="caution">
    <text evidence="4">The sequence shown here is derived from an EMBL/GenBank/DDBJ whole genome shotgun (WGS) entry which is preliminary data.</text>
</comment>
<dbReference type="Pfam" id="PF00023">
    <property type="entry name" value="Ank"/>
    <property type="match status" value="2"/>
</dbReference>
<dbReference type="PANTHER" id="PTHR24126:SF14">
    <property type="entry name" value="ANK_REP_REGION DOMAIN-CONTAINING PROTEIN"/>
    <property type="match status" value="1"/>
</dbReference>